<evidence type="ECO:0000313" key="2">
    <source>
        <dbReference type="Proteomes" id="UP001056778"/>
    </source>
</evidence>
<dbReference type="EMBL" id="CM043018">
    <property type="protein sequence ID" value="KAI4463349.1"/>
    <property type="molecule type" value="Genomic_DNA"/>
</dbReference>
<keyword evidence="2" id="KW-1185">Reference proteome</keyword>
<reference evidence="1" key="1">
    <citation type="submission" date="2022-04" db="EMBL/GenBank/DDBJ databases">
        <title>Chromosome-scale genome assembly of Holotrichia oblita Faldermann.</title>
        <authorList>
            <person name="Rongchong L."/>
        </authorList>
    </citation>
    <scope>NUCLEOTIDE SEQUENCE</scope>
    <source>
        <strain evidence="1">81SQS9</strain>
    </source>
</reference>
<comment type="caution">
    <text evidence="1">The sequence shown here is derived from an EMBL/GenBank/DDBJ whole genome shotgun (WGS) entry which is preliminary data.</text>
</comment>
<accession>A0ACB9T999</accession>
<sequence>MADSGADWSVIHHHVVKSVGTVIIPSQQKLAGLQKELQALGRCMLYVGLQEITLEIDFLVIPDGTIPGVEALIGWETILQPGIKIVVRKHGLDLQHSETKPQIRIVKTQNKTEDGSTKGKYTFVDPEGVKHTIEYYAAAEHGVDAKGADVPVPVSDTLENVVARKQFLETFGAIANDPRFAESPLDDNEDPIDTHEYLAALKEQLHPSVPLVFQADTPEIAAAKAQLVAAHVTAVGH</sequence>
<protein>
    <submittedName>
        <fullName evidence="1">Aspartic peptidase domain superfamily</fullName>
    </submittedName>
</protein>
<organism evidence="1 2">
    <name type="scientific">Holotrichia oblita</name>
    <name type="common">Chafer beetle</name>
    <dbReference type="NCBI Taxonomy" id="644536"/>
    <lineage>
        <taxon>Eukaryota</taxon>
        <taxon>Metazoa</taxon>
        <taxon>Ecdysozoa</taxon>
        <taxon>Arthropoda</taxon>
        <taxon>Hexapoda</taxon>
        <taxon>Insecta</taxon>
        <taxon>Pterygota</taxon>
        <taxon>Neoptera</taxon>
        <taxon>Endopterygota</taxon>
        <taxon>Coleoptera</taxon>
        <taxon>Polyphaga</taxon>
        <taxon>Scarabaeiformia</taxon>
        <taxon>Scarabaeidae</taxon>
        <taxon>Melolonthinae</taxon>
        <taxon>Holotrichia</taxon>
    </lineage>
</organism>
<gene>
    <name evidence="1" type="ORF">MML48_4g00009677</name>
</gene>
<name>A0ACB9T999_HOLOL</name>
<proteinExistence type="predicted"/>
<evidence type="ECO:0000313" key="1">
    <source>
        <dbReference type="EMBL" id="KAI4463349.1"/>
    </source>
</evidence>
<dbReference type="Proteomes" id="UP001056778">
    <property type="component" value="Chromosome 4"/>
</dbReference>